<keyword evidence="8" id="KW-1185">Reference proteome</keyword>
<organism evidence="7 8">
    <name type="scientific">Brevibacterium celere</name>
    <dbReference type="NCBI Taxonomy" id="225845"/>
    <lineage>
        <taxon>Bacteria</taxon>
        <taxon>Bacillati</taxon>
        <taxon>Actinomycetota</taxon>
        <taxon>Actinomycetes</taxon>
        <taxon>Micrococcales</taxon>
        <taxon>Brevibacteriaceae</taxon>
        <taxon>Brevibacterium</taxon>
    </lineage>
</organism>
<evidence type="ECO:0000256" key="5">
    <source>
        <dbReference type="SAM" id="Phobius"/>
    </source>
</evidence>
<dbReference type="InterPro" id="IPR049453">
    <property type="entry name" value="Memb_transporter_dom"/>
</dbReference>
<feature type="transmembrane region" description="Helical" evidence="5">
    <location>
        <begin position="82"/>
        <end position="100"/>
    </location>
</feature>
<evidence type="ECO:0000256" key="3">
    <source>
        <dbReference type="ARBA" id="ARBA00022989"/>
    </source>
</evidence>
<evidence type="ECO:0000313" key="8">
    <source>
        <dbReference type="Proteomes" id="UP000253509"/>
    </source>
</evidence>
<evidence type="ECO:0000259" key="6">
    <source>
        <dbReference type="Pfam" id="PF13515"/>
    </source>
</evidence>
<keyword evidence="2 5" id="KW-0812">Transmembrane</keyword>
<protein>
    <submittedName>
        <fullName evidence="7">Uncharacterized membrane protein YgaE (UPF0421/DUF939 family)</fullName>
    </submittedName>
</protein>
<feature type="domain" description="Integral membrane bound transporter" evidence="6">
    <location>
        <begin position="47"/>
        <end position="167"/>
    </location>
</feature>
<keyword evidence="3 5" id="KW-1133">Transmembrane helix</keyword>
<sequence>MSRLSADISSRARRAQHRVTAMSGRALTRVGESFWPMVQGALAAAIAWWIALRLAGHPQPFFAPIAAVIALNANPGRRGTNAIHLLFGVLLGIIVGEVALSFFGTGFAVMGIATLVGMAAATAFDGSRLVIAQGAVGAILTVAGGQPEFGPERIIDALIGAGVALVFSQILFPARPIALLRRAEADVLGGMATSLELTAESLRHEVDDRAEQAIGGLRSLRDKLTELADTRENSSRTVRHAPVWWWRSAPIVRESENAGQLDLLNNSLLMLIRSVFALPEEDRDDFAPVTGRIAEVLRALAVDPGDQGARQKAAEGALESYRMLEADESDPQKSAQARAVVRTTAIDIMVFAGVEPDQARGLIEKHDAEVDVPDPPRLSLLPARLKRLWRRRRK</sequence>
<dbReference type="Proteomes" id="UP000253509">
    <property type="component" value="Unassembled WGS sequence"/>
</dbReference>
<accession>A0A366ILF0</accession>
<comment type="subcellular location">
    <subcellularLocation>
        <location evidence="1">Membrane</location>
        <topology evidence="1">Multi-pass membrane protein</topology>
    </subcellularLocation>
</comment>
<evidence type="ECO:0000256" key="1">
    <source>
        <dbReference type="ARBA" id="ARBA00004141"/>
    </source>
</evidence>
<name>A0A366ILF0_9MICO</name>
<gene>
    <name evidence="7" type="ORF">DFO65_105182</name>
</gene>
<comment type="caution">
    <text evidence="7">The sequence shown here is derived from an EMBL/GenBank/DDBJ whole genome shotgun (WGS) entry which is preliminary data.</text>
</comment>
<proteinExistence type="predicted"/>
<dbReference type="Pfam" id="PF13515">
    <property type="entry name" value="FUSC_2"/>
    <property type="match status" value="1"/>
</dbReference>
<dbReference type="AlphaFoldDB" id="A0A366ILF0"/>
<evidence type="ECO:0000313" key="7">
    <source>
        <dbReference type="EMBL" id="RBP71578.1"/>
    </source>
</evidence>
<evidence type="ECO:0000256" key="4">
    <source>
        <dbReference type="ARBA" id="ARBA00023136"/>
    </source>
</evidence>
<keyword evidence="4 5" id="KW-0472">Membrane</keyword>
<reference evidence="7 8" key="1">
    <citation type="submission" date="2018-06" db="EMBL/GenBank/DDBJ databases">
        <title>Freshwater and sediment microbial communities from various areas in North America, analyzing microbe dynamics in response to fracking.</title>
        <authorList>
            <person name="Lamendella R."/>
        </authorList>
    </citation>
    <scope>NUCLEOTIDE SEQUENCE [LARGE SCALE GENOMIC DNA]</scope>
    <source>
        <strain evidence="7 8">3b_TX</strain>
    </source>
</reference>
<feature type="transmembrane region" description="Helical" evidence="5">
    <location>
        <begin position="34"/>
        <end position="52"/>
    </location>
</feature>
<dbReference type="EMBL" id="QNSB01000005">
    <property type="protein sequence ID" value="RBP71578.1"/>
    <property type="molecule type" value="Genomic_DNA"/>
</dbReference>
<evidence type="ECO:0000256" key="2">
    <source>
        <dbReference type="ARBA" id="ARBA00022692"/>
    </source>
</evidence>
<dbReference type="GO" id="GO:0016020">
    <property type="term" value="C:membrane"/>
    <property type="evidence" value="ECO:0007669"/>
    <property type="project" value="UniProtKB-SubCell"/>
</dbReference>